<dbReference type="PANTHER" id="PTHR14534:SF3">
    <property type="entry name" value="GID COMPLEX SUBUNIT 4 HOMOLOG"/>
    <property type="match status" value="1"/>
</dbReference>
<dbReference type="EMBL" id="JANBTW010000048">
    <property type="protein sequence ID" value="KAJ2675457.1"/>
    <property type="molecule type" value="Genomic_DNA"/>
</dbReference>
<dbReference type="Pfam" id="PF09783">
    <property type="entry name" value="Vac_ImportDeg"/>
    <property type="match status" value="1"/>
</dbReference>
<feature type="region of interest" description="Disordered" evidence="2">
    <location>
        <begin position="83"/>
        <end position="116"/>
    </location>
</feature>
<organism evidence="3 4">
    <name type="scientific">Coemansia spiralis</name>
    <dbReference type="NCBI Taxonomy" id="417178"/>
    <lineage>
        <taxon>Eukaryota</taxon>
        <taxon>Fungi</taxon>
        <taxon>Fungi incertae sedis</taxon>
        <taxon>Zoopagomycota</taxon>
        <taxon>Kickxellomycotina</taxon>
        <taxon>Kickxellomycetes</taxon>
        <taxon>Kickxellales</taxon>
        <taxon>Kickxellaceae</taxon>
        <taxon>Coemansia</taxon>
    </lineage>
</organism>
<protein>
    <submittedName>
        <fullName evidence="3">GID complex subunit 4, VID24</fullName>
    </submittedName>
</protein>
<feature type="compositionally biased region" description="Polar residues" evidence="2">
    <location>
        <begin position="33"/>
        <end position="46"/>
    </location>
</feature>
<accession>A0A9W8G5Z1</accession>
<gene>
    <name evidence="3" type="primary">GID4</name>
    <name evidence="3" type="ORF">GGI25_003964</name>
</gene>
<name>A0A9W8G5Z1_9FUNG</name>
<dbReference type="PANTHER" id="PTHR14534">
    <property type="entry name" value="VACUOLAR IMPORT AND DEGRADATION PROTEIN 24"/>
    <property type="match status" value="1"/>
</dbReference>
<comment type="caution">
    <text evidence="3">The sequence shown here is derived from an EMBL/GenBank/DDBJ whole genome shotgun (WGS) entry which is preliminary data.</text>
</comment>
<evidence type="ECO:0000313" key="3">
    <source>
        <dbReference type="EMBL" id="KAJ2675457.1"/>
    </source>
</evidence>
<evidence type="ECO:0000256" key="1">
    <source>
        <dbReference type="ARBA" id="ARBA00061469"/>
    </source>
</evidence>
<feature type="region of interest" description="Disordered" evidence="2">
    <location>
        <begin position="29"/>
        <end position="49"/>
    </location>
</feature>
<dbReference type="GO" id="GO:0006623">
    <property type="term" value="P:protein targeting to vacuole"/>
    <property type="evidence" value="ECO:0007669"/>
    <property type="project" value="TreeGrafter"/>
</dbReference>
<dbReference type="GO" id="GO:0007039">
    <property type="term" value="P:protein catabolic process in the vacuole"/>
    <property type="evidence" value="ECO:0007669"/>
    <property type="project" value="TreeGrafter"/>
</dbReference>
<dbReference type="GO" id="GO:0045721">
    <property type="term" value="P:negative regulation of gluconeogenesis"/>
    <property type="evidence" value="ECO:0007669"/>
    <property type="project" value="TreeGrafter"/>
</dbReference>
<dbReference type="Proteomes" id="UP001151518">
    <property type="component" value="Unassembled WGS sequence"/>
</dbReference>
<proteinExistence type="inferred from homology"/>
<sequence length="468" mass="52182">MPVITHRRVNEMRSGRRRLSVGAFGAYTGASVAGTSPRSGSFSFSRHSMARSPATAKEYVEHKPGSQERRSSVRSIAFSFEGAEKTSNSHQMPLSPASSSTPSSPHTAFSYGQTKPRPVPGVPAAVSAKHNSACRISVSPDGSFSSVQTMVELARDHSRLPSISCVEAQMDIALEAAITAMDSAASRALVVDEKQNNGLAAIQKIPGYALSDGNPSGESFYMQQQLLQQISRPEIPCSMDTTSCSLEECNDSSSECSDEEDMRSEPLPTPEQLILSQSWSTWPTPCHHLYSGSKFSGSQSNGTRSYMVTVTLKYVDMGVPELCGHFTIRGLTNELPKLTTYFDAQVVGAGNNSFITNQWDATVDTDRTHWSFFPAFKQYRNKFDCKDFLFKLNMSDRFIFMRWKERFVVPNYKLSRINGASYDGFYYVCYDQEEETIVGYYYHRDSDHYQCLKLTHIKQTSFSHFELA</sequence>
<dbReference type="GO" id="GO:0043161">
    <property type="term" value="P:proteasome-mediated ubiquitin-dependent protein catabolic process"/>
    <property type="evidence" value="ECO:0007669"/>
    <property type="project" value="TreeGrafter"/>
</dbReference>
<dbReference type="OrthoDB" id="62at2759"/>
<dbReference type="GO" id="GO:0005773">
    <property type="term" value="C:vacuole"/>
    <property type="evidence" value="ECO:0007669"/>
    <property type="project" value="GOC"/>
</dbReference>
<evidence type="ECO:0000313" key="4">
    <source>
        <dbReference type="Proteomes" id="UP001151518"/>
    </source>
</evidence>
<comment type="similarity">
    <text evidence="1">Belongs to the GID4/VID24 family.</text>
</comment>
<dbReference type="GO" id="GO:0034657">
    <property type="term" value="C:GID complex"/>
    <property type="evidence" value="ECO:0007669"/>
    <property type="project" value="TreeGrafter"/>
</dbReference>
<dbReference type="AlphaFoldDB" id="A0A9W8G5Z1"/>
<feature type="compositionally biased region" description="Low complexity" evidence="2">
    <location>
        <begin position="93"/>
        <end position="105"/>
    </location>
</feature>
<reference evidence="3" key="1">
    <citation type="submission" date="2022-07" db="EMBL/GenBank/DDBJ databases">
        <title>Phylogenomic reconstructions and comparative analyses of Kickxellomycotina fungi.</title>
        <authorList>
            <person name="Reynolds N.K."/>
            <person name="Stajich J.E."/>
            <person name="Barry K."/>
            <person name="Grigoriev I.V."/>
            <person name="Crous P."/>
            <person name="Smith M.E."/>
        </authorList>
    </citation>
    <scope>NUCLEOTIDE SEQUENCE</scope>
    <source>
        <strain evidence="3">NRRL 3115</strain>
    </source>
</reference>
<evidence type="ECO:0000256" key="2">
    <source>
        <dbReference type="SAM" id="MobiDB-lite"/>
    </source>
</evidence>
<dbReference type="InterPro" id="IPR018618">
    <property type="entry name" value="GID4/10-like"/>
</dbReference>